<dbReference type="OrthoDB" id="5241801at2"/>
<dbReference type="GO" id="GO:0005829">
    <property type="term" value="C:cytosol"/>
    <property type="evidence" value="ECO:0007669"/>
    <property type="project" value="TreeGrafter"/>
</dbReference>
<keyword evidence="7" id="KW-1185">Reference proteome</keyword>
<gene>
    <name evidence="4" type="ORF">BV510_20325</name>
    <name evidence="5" type="ORF">CRI78_16720</name>
</gene>
<dbReference type="Proteomes" id="UP000191039">
    <property type="component" value="Unassembled WGS sequence"/>
</dbReference>
<dbReference type="InterPro" id="IPR050766">
    <property type="entry name" value="Bact_Lucif_Oxidored"/>
</dbReference>
<dbReference type="EMBL" id="PDCR01000021">
    <property type="protein sequence ID" value="PEG53262.1"/>
    <property type="molecule type" value="Genomic_DNA"/>
</dbReference>
<organism evidence="5 7">
    <name type="scientific">Mycolicibacterium diernhoferi</name>
    <dbReference type="NCBI Taxonomy" id="1801"/>
    <lineage>
        <taxon>Bacteria</taxon>
        <taxon>Bacillati</taxon>
        <taxon>Actinomycetota</taxon>
        <taxon>Actinomycetes</taxon>
        <taxon>Mycobacteriales</taxon>
        <taxon>Mycobacteriaceae</taxon>
        <taxon>Mycolicibacterium</taxon>
    </lineage>
</organism>
<dbReference type="GO" id="GO:0016705">
    <property type="term" value="F:oxidoreductase activity, acting on paired donors, with incorporation or reduction of molecular oxygen"/>
    <property type="evidence" value="ECO:0007669"/>
    <property type="project" value="InterPro"/>
</dbReference>
<dbReference type="InterPro" id="IPR011251">
    <property type="entry name" value="Luciferase-like_dom"/>
</dbReference>
<feature type="domain" description="Luciferase-like" evidence="3">
    <location>
        <begin position="8"/>
        <end position="274"/>
    </location>
</feature>
<dbReference type="AlphaFoldDB" id="A0A1Q4HEC8"/>
<dbReference type="SUPFAM" id="SSF51679">
    <property type="entry name" value="Bacterial luciferase-like"/>
    <property type="match status" value="1"/>
</dbReference>
<dbReference type="Proteomes" id="UP000220340">
    <property type="component" value="Unassembled WGS sequence"/>
</dbReference>
<dbReference type="PANTHER" id="PTHR30137">
    <property type="entry name" value="LUCIFERASE-LIKE MONOOXYGENASE"/>
    <property type="match status" value="1"/>
</dbReference>
<reference evidence="5 7" key="2">
    <citation type="submission" date="2017-10" db="EMBL/GenBank/DDBJ databases">
        <title>The new phylogeny of genus Mycobacterium.</title>
        <authorList>
            <person name="Tortoli E."/>
            <person name="Trovato A."/>
            <person name="Cirillo D.M."/>
        </authorList>
    </citation>
    <scope>NUCLEOTIDE SEQUENCE [LARGE SCALE GENOMIC DNA]</scope>
    <source>
        <strain evidence="5 7">IP141170001</strain>
    </source>
</reference>
<evidence type="ECO:0000259" key="3">
    <source>
        <dbReference type="Pfam" id="PF00296"/>
    </source>
</evidence>
<evidence type="ECO:0000313" key="7">
    <source>
        <dbReference type="Proteomes" id="UP000220340"/>
    </source>
</evidence>
<proteinExistence type="predicted"/>
<dbReference type="Pfam" id="PF00296">
    <property type="entry name" value="Bac_luciferase"/>
    <property type="match status" value="1"/>
</dbReference>
<dbReference type="RefSeq" id="WP_073856243.1">
    <property type="nucleotide sequence ID" value="NZ_BAAATC010000020.1"/>
</dbReference>
<comment type="caution">
    <text evidence="5">The sequence shown here is derived from an EMBL/GenBank/DDBJ whole genome shotgun (WGS) entry which is preliminary data.</text>
</comment>
<reference evidence="4 6" key="1">
    <citation type="submission" date="2016-09" db="EMBL/GenBank/DDBJ databases">
        <title>genome sequences of unsequenced Mycobacteria.</title>
        <authorList>
            <person name="Greninger A.L."/>
            <person name="Jerome K.R."/>
            <person name="Mcnair B."/>
            <person name="Wallis C."/>
            <person name="Fang F."/>
        </authorList>
    </citation>
    <scope>NUCLEOTIDE SEQUENCE [LARGE SCALE GENOMIC DNA]</scope>
    <source>
        <strain evidence="4 6">BM1</strain>
    </source>
</reference>
<dbReference type="PANTHER" id="PTHR30137:SF8">
    <property type="entry name" value="BLR5498 PROTEIN"/>
    <property type="match status" value="1"/>
</dbReference>
<evidence type="ECO:0000313" key="6">
    <source>
        <dbReference type="Proteomes" id="UP000191039"/>
    </source>
</evidence>
<dbReference type="InterPro" id="IPR036661">
    <property type="entry name" value="Luciferase-like_sf"/>
</dbReference>
<dbReference type="GO" id="GO:0004497">
    <property type="term" value="F:monooxygenase activity"/>
    <property type="evidence" value="ECO:0007669"/>
    <property type="project" value="UniProtKB-KW"/>
</dbReference>
<dbReference type="EMBL" id="MIJD01000244">
    <property type="protein sequence ID" value="OPE50873.1"/>
    <property type="molecule type" value="Genomic_DNA"/>
</dbReference>
<sequence length="349" mass="38876">MKWSIIQEADRTSSTNEERYHEVLDEVALADKMGFHAYGCSEQHFFAPKFTVSAPEVLYGAIAMRTERIIIRPMIAVPMTWHHPILIAERLAAVDMLSHGRTEFASGRGVNANTLNIFGVDPEDTREIYAEAADALEAIFDNPDEAEHHGKYWDFPKVQVIPQLKDQRYPRMSMAASSLGSHEIAGERGYGVIAFENFFGFGFLQDSIDTYKKAIAQTKVAPERVNNRVGLCVGAAFCGTTTERAREQSGQEVLDYFEMAVGVYRDAQDSPAFKHLNIAGLLGRIGDLDWLVDNTSGVMLGDPDYFIRRAGKLAEMGVDEIVLRIDGIPHEDIMETIELIGREVIPATS</sequence>
<name>A0A1Q4HEC8_9MYCO</name>
<evidence type="ECO:0000313" key="5">
    <source>
        <dbReference type="EMBL" id="PEG53262.1"/>
    </source>
</evidence>
<accession>A0A1Q4HEC8</accession>
<protein>
    <submittedName>
        <fullName evidence="5">LLM class flavin-dependent oxidoreductase</fullName>
    </submittedName>
</protein>
<evidence type="ECO:0000256" key="1">
    <source>
        <dbReference type="ARBA" id="ARBA00023002"/>
    </source>
</evidence>
<dbReference type="Gene3D" id="3.20.20.30">
    <property type="entry name" value="Luciferase-like domain"/>
    <property type="match status" value="1"/>
</dbReference>
<keyword evidence="1" id="KW-0560">Oxidoreductase</keyword>
<evidence type="ECO:0000256" key="2">
    <source>
        <dbReference type="ARBA" id="ARBA00023033"/>
    </source>
</evidence>
<dbReference type="STRING" id="1801.BRW64_10750"/>
<keyword evidence="2" id="KW-0503">Monooxygenase</keyword>
<evidence type="ECO:0000313" key="4">
    <source>
        <dbReference type="EMBL" id="OPE50873.1"/>
    </source>
</evidence>